<feature type="signal peptide" evidence="1">
    <location>
        <begin position="1"/>
        <end position="19"/>
    </location>
</feature>
<sequence>MRTPLTSLDTLVLASIALAVPLIYLEDQDTSPAYSIFAADLSLKIAALYTAAKATKAEPIDSYRTEPDTDNMAEIHRDWSTLPHISAFHFLADMDIDCDGVDISWNCKRASGSVRGKMPPETAQSKALTAKTAQQVTCATPDAYGALHFQKTRDELLLGSDLKWSAFSTIDMQKHLYTKSLLKTEIAMVLLRIVAGADSVVTADACCAVTVLLEQRCIESAMDTMARNMLILNMLVEEAARNKAVDKDRVLRACRQGGAEARGAAKAQLMESGMKTYAGVVCGQCRGNSLAMLSEKELVEKANLALASVMCELGDDTAPAETVFVGVHKVQNGVVVFHLMLTVVDWICAPKRMDTFLAGMGEFVPVMFDPALDCVFTTIEDTNGIGQGKLVQIIGAGHDAAACPSVHNVHREGKGRKTWVAGCHDGSSQVVYGGEHTGVGHDAGWTMVLLMWQTMLDARSVAYRALAGELRGNGIAAGDGEGPVTGVADGVLVGKPWDDDQGKGKEYKTRATRRWYEEVEDELMQAALEVALGDVLEAMQSDNDKEEAAVGRVLALRQERERKYAASSSQLEMPVLRNKSVLPESILGSAISPGGPVDKQR</sequence>
<evidence type="ECO:0000256" key="1">
    <source>
        <dbReference type="SAM" id="SignalP"/>
    </source>
</evidence>
<proteinExistence type="predicted"/>
<name>A0AAD7MAU5_MYCRO</name>
<evidence type="ECO:0000313" key="3">
    <source>
        <dbReference type="Proteomes" id="UP001221757"/>
    </source>
</evidence>
<protein>
    <submittedName>
        <fullName evidence="2">Uncharacterized protein</fullName>
    </submittedName>
</protein>
<accession>A0AAD7MAU5</accession>
<dbReference type="Proteomes" id="UP001221757">
    <property type="component" value="Unassembled WGS sequence"/>
</dbReference>
<dbReference type="AlphaFoldDB" id="A0AAD7MAU5"/>
<organism evidence="2 3">
    <name type="scientific">Mycena rosella</name>
    <name type="common">Pink bonnet</name>
    <name type="synonym">Agaricus rosellus</name>
    <dbReference type="NCBI Taxonomy" id="1033263"/>
    <lineage>
        <taxon>Eukaryota</taxon>
        <taxon>Fungi</taxon>
        <taxon>Dikarya</taxon>
        <taxon>Basidiomycota</taxon>
        <taxon>Agaricomycotina</taxon>
        <taxon>Agaricomycetes</taxon>
        <taxon>Agaricomycetidae</taxon>
        <taxon>Agaricales</taxon>
        <taxon>Marasmiineae</taxon>
        <taxon>Mycenaceae</taxon>
        <taxon>Mycena</taxon>
    </lineage>
</organism>
<comment type="caution">
    <text evidence="2">The sequence shown here is derived from an EMBL/GenBank/DDBJ whole genome shotgun (WGS) entry which is preliminary data.</text>
</comment>
<feature type="chain" id="PRO_5041966036" evidence="1">
    <location>
        <begin position="20"/>
        <end position="601"/>
    </location>
</feature>
<keyword evidence="3" id="KW-1185">Reference proteome</keyword>
<keyword evidence="1" id="KW-0732">Signal</keyword>
<gene>
    <name evidence="2" type="ORF">B0H17DRAFT_1125090</name>
</gene>
<dbReference type="EMBL" id="JARKIE010000004">
    <property type="protein sequence ID" value="KAJ7708337.1"/>
    <property type="molecule type" value="Genomic_DNA"/>
</dbReference>
<reference evidence="2" key="1">
    <citation type="submission" date="2023-03" db="EMBL/GenBank/DDBJ databases">
        <title>Massive genome expansion in bonnet fungi (Mycena s.s.) driven by repeated elements and novel gene families across ecological guilds.</title>
        <authorList>
            <consortium name="Lawrence Berkeley National Laboratory"/>
            <person name="Harder C.B."/>
            <person name="Miyauchi S."/>
            <person name="Viragh M."/>
            <person name="Kuo A."/>
            <person name="Thoen E."/>
            <person name="Andreopoulos B."/>
            <person name="Lu D."/>
            <person name="Skrede I."/>
            <person name="Drula E."/>
            <person name="Henrissat B."/>
            <person name="Morin E."/>
            <person name="Kohler A."/>
            <person name="Barry K."/>
            <person name="LaButti K."/>
            <person name="Morin E."/>
            <person name="Salamov A."/>
            <person name="Lipzen A."/>
            <person name="Mereny Z."/>
            <person name="Hegedus B."/>
            <person name="Baldrian P."/>
            <person name="Stursova M."/>
            <person name="Weitz H."/>
            <person name="Taylor A."/>
            <person name="Grigoriev I.V."/>
            <person name="Nagy L.G."/>
            <person name="Martin F."/>
            <person name="Kauserud H."/>
        </authorList>
    </citation>
    <scope>NUCLEOTIDE SEQUENCE</scope>
    <source>
        <strain evidence="2">CBHHK067</strain>
    </source>
</reference>
<evidence type="ECO:0000313" key="2">
    <source>
        <dbReference type="EMBL" id="KAJ7708337.1"/>
    </source>
</evidence>